<dbReference type="EMBL" id="FQZR01000004">
    <property type="protein sequence ID" value="SHJ28167.1"/>
    <property type="molecule type" value="Genomic_DNA"/>
</dbReference>
<dbReference type="Proteomes" id="UP000184001">
    <property type="component" value="Unassembled WGS sequence"/>
</dbReference>
<comment type="caution">
    <text evidence="9">The sequence shown here is derived from an EMBL/GenBank/DDBJ whole genome shotgun (WGS) entry which is preliminary data.</text>
</comment>
<accession>A0A8G2F872</accession>
<gene>
    <name evidence="9" type="ORF">SAMN05660830_02059</name>
</gene>
<feature type="transmembrane region" description="Helical" evidence="8">
    <location>
        <begin position="225"/>
        <end position="242"/>
    </location>
</feature>
<evidence type="ECO:0000256" key="1">
    <source>
        <dbReference type="ARBA" id="ARBA00004651"/>
    </source>
</evidence>
<comment type="subcellular location">
    <subcellularLocation>
        <location evidence="1">Cell membrane</location>
        <topology evidence="1">Multi-pass membrane protein</topology>
    </subcellularLocation>
</comment>
<comment type="similarity">
    <text evidence="2">Belongs to the AzlC family.</text>
</comment>
<keyword evidence="5 8" id="KW-0812">Transmembrane</keyword>
<evidence type="ECO:0000256" key="6">
    <source>
        <dbReference type="ARBA" id="ARBA00022989"/>
    </source>
</evidence>
<feature type="transmembrane region" description="Helical" evidence="8">
    <location>
        <begin position="30"/>
        <end position="48"/>
    </location>
</feature>
<evidence type="ECO:0000256" key="3">
    <source>
        <dbReference type="ARBA" id="ARBA00022448"/>
    </source>
</evidence>
<dbReference type="GO" id="GO:1903785">
    <property type="term" value="P:L-valine transmembrane transport"/>
    <property type="evidence" value="ECO:0007669"/>
    <property type="project" value="TreeGrafter"/>
</dbReference>
<evidence type="ECO:0000256" key="5">
    <source>
        <dbReference type="ARBA" id="ARBA00022692"/>
    </source>
</evidence>
<evidence type="ECO:0000313" key="10">
    <source>
        <dbReference type="Proteomes" id="UP000184001"/>
    </source>
</evidence>
<dbReference type="PANTHER" id="PTHR34979">
    <property type="entry name" value="INNER MEMBRANE PROTEIN YGAZ"/>
    <property type="match status" value="1"/>
</dbReference>
<dbReference type="Pfam" id="PF03591">
    <property type="entry name" value="AzlC"/>
    <property type="match status" value="1"/>
</dbReference>
<feature type="transmembrane region" description="Helical" evidence="8">
    <location>
        <begin position="148"/>
        <end position="172"/>
    </location>
</feature>
<dbReference type="PANTHER" id="PTHR34979:SF1">
    <property type="entry name" value="INNER MEMBRANE PROTEIN YGAZ"/>
    <property type="match status" value="1"/>
</dbReference>
<reference evidence="9 10" key="1">
    <citation type="submission" date="2016-11" db="EMBL/GenBank/DDBJ databases">
        <authorList>
            <person name="Varghese N."/>
            <person name="Submissions S."/>
        </authorList>
    </citation>
    <scope>NUCLEOTIDE SEQUENCE [LARGE SCALE GENOMIC DNA]</scope>
    <source>
        <strain evidence="9 10">DSM 17919</strain>
    </source>
</reference>
<keyword evidence="7 8" id="KW-0472">Membrane</keyword>
<evidence type="ECO:0000313" key="9">
    <source>
        <dbReference type="EMBL" id="SHJ28167.1"/>
    </source>
</evidence>
<dbReference type="InterPro" id="IPR011606">
    <property type="entry name" value="Brnchd-chn_aa_trnsp_permease"/>
</dbReference>
<feature type="transmembrane region" description="Helical" evidence="8">
    <location>
        <begin position="201"/>
        <end position="219"/>
    </location>
</feature>
<name>A0A8G2F872_9BACT</name>
<keyword evidence="3" id="KW-0813">Transport</keyword>
<dbReference type="RefSeq" id="WP_020000125.1">
    <property type="nucleotide sequence ID" value="NZ_CP192219.1"/>
</dbReference>
<dbReference type="AlphaFoldDB" id="A0A8G2F872"/>
<protein>
    <submittedName>
        <fullName evidence="9">4-azaleucine resistance probable transporter AzlC</fullName>
    </submittedName>
</protein>
<feature type="transmembrane region" description="Helical" evidence="8">
    <location>
        <begin position="178"/>
        <end position="194"/>
    </location>
</feature>
<organism evidence="9 10">
    <name type="scientific">Halodesulfovibrio aestuarii</name>
    <dbReference type="NCBI Taxonomy" id="126333"/>
    <lineage>
        <taxon>Bacteria</taxon>
        <taxon>Pseudomonadati</taxon>
        <taxon>Thermodesulfobacteriota</taxon>
        <taxon>Desulfovibrionia</taxon>
        <taxon>Desulfovibrionales</taxon>
        <taxon>Desulfovibrionaceae</taxon>
        <taxon>Halodesulfovibrio</taxon>
    </lineage>
</organism>
<evidence type="ECO:0000256" key="2">
    <source>
        <dbReference type="ARBA" id="ARBA00010735"/>
    </source>
</evidence>
<sequence>MQSEAIETTATPTDYNKSALRSGIIDGFKQALPIIVGFIPVGFTFGVLATKNGLPGHLTVLMSFLVFAGSSQFVAVSLFAASMSPITIVITTFIVNLRHLLMSAAIAPHLSKISLSRKLLFGFQLIDESFAIHMANIDRNNFGETQAVTVNCIAHFCWTAGTLLGVCGSHLITNIKPLGFDYALPAMFMVLLIWQVKSNMHAIVALVSAGAAIGLYLAGAEQLCVIIASIIGATAGVFLCNIRKKQS</sequence>
<evidence type="ECO:0000256" key="8">
    <source>
        <dbReference type="SAM" id="Phobius"/>
    </source>
</evidence>
<keyword evidence="4" id="KW-1003">Cell membrane</keyword>
<keyword evidence="6 8" id="KW-1133">Transmembrane helix</keyword>
<proteinExistence type="inferred from homology"/>
<evidence type="ECO:0000256" key="4">
    <source>
        <dbReference type="ARBA" id="ARBA00022475"/>
    </source>
</evidence>
<dbReference type="GO" id="GO:0005886">
    <property type="term" value="C:plasma membrane"/>
    <property type="evidence" value="ECO:0007669"/>
    <property type="project" value="UniProtKB-SubCell"/>
</dbReference>
<evidence type="ECO:0000256" key="7">
    <source>
        <dbReference type="ARBA" id="ARBA00023136"/>
    </source>
</evidence>